<dbReference type="AlphaFoldDB" id="A0A4Y2QMN5"/>
<dbReference type="OrthoDB" id="9996331at2759"/>
<evidence type="ECO:0000313" key="2">
    <source>
        <dbReference type="EMBL" id="GBN64587.1"/>
    </source>
</evidence>
<dbReference type="EMBL" id="BGPR01014297">
    <property type="protein sequence ID" value="GBN64587.1"/>
    <property type="molecule type" value="Genomic_DNA"/>
</dbReference>
<feature type="region of interest" description="Disordered" evidence="1">
    <location>
        <begin position="123"/>
        <end position="156"/>
    </location>
</feature>
<comment type="caution">
    <text evidence="2">The sequence shown here is derived from an EMBL/GenBank/DDBJ whole genome shotgun (WGS) entry which is preliminary data.</text>
</comment>
<dbReference type="GO" id="GO:0003676">
    <property type="term" value="F:nucleic acid binding"/>
    <property type="evidence" value="ECO:0007669"/>
    <property type="project" value="InterPro"/>
</dbReference>
<feature type="compositionally biased region" description="Polar residues" evidence="1">
    <location>
        <begin position="123"/>
        <end position="139"/>
    </location>
</feature>
<keyword evidence="3" id="KW-1185">Reference proteome</keyword>
<dbReference type="Proteomes" id="UP000499080">
    <property type="component" value="Unassembled WGS sequence"/>
</dbReference>
<dbReference type="Gene3D" id="3.30.420.10">
    <property type="entry name" value="Ribonuclease H-like superfamily/Ribonuclease H"/>
    <property type="match status" value="1"/>
</dbReference>
<evidence type="ECO:0000256" key="1">
    <source>
        <dbReference type="SAM" id="MobiDB-lite"/>
    </source>
</evidence>
<protein>
    <recommendedName>
        <fullName evidence="4">Tc1-like transposase DDE domain-containing protein</fullName>
    </recommendedName>
</protein>
<gene>
    <name evidence="2" type="ORF">AVEN_189781_1</name>
</gene>
<sequence length="156" mass="17871">MDWPAYSPDLNPIEHEWDVLGRRIAARQPPSTCLPELRRALLDDWCNIPQDQIDNLILSMPRRSPLKPGVFGRKRHELDSPNLGGHLPRHSTLYYNLLLRRTEMGCGWQGQLYLLPHLSPKRPQNFTSPQMKTTASDRPSSLLREIFRPPGTASSV</sequence>
<name>A0A4Y2QMN5_ARAVE</name>
<organism evidence="2 3">
    <name type="scientific">Araneus ventricosus</name>
    <name type="common">Orbweaver spider</name>
    <name type="synonym">Epeira ventricosa</name>
    <dbReference type="NCBI Taxonomy" id="182803"/>
    <lineage>
        <taxon>Eukaryota</taxon>
        <taxon>Metazoa</taxon>
        <taxon>Ecdysozoa</taxon>
        <taxon>Arthropoda</taxon>
        <taxon>Chelicerata</taxon>
        <taxon>Arachnida</taxon>
        <taxon>Araneae</taxon>
        <taxon>Araneomorphae</taxon>
        <taxon>Entelegynae</taxon>
        <taxon>Araneoidea</taxon>
        <taxon>Araneidae</taxon>
        <taxon>Araneus</taxon>
    </lineage>
</organism>
<accession>A0A4Y2QMN5</accession>
<proteinExistence type="predicted"/>
<evidence type="ECO:0008006" key="4">
    <source>
        <dbReference type="Google" id="ProtNLM"/>
    </source>
</evidence>
<dbReference type="InterPro" id="IPR036397">
    <property type="entry name" value="RNaseH_sf"/>
</dbReference>
<evidence type="ECO:0000313" key="3">
    <source>
        <dbReference type="Proteomes" id="UP000499080"/>
    </source>
</evidence>
<reference evidence="2 3" key="1">
    <citation type="journal article" date="2019" name="Sci. Rep.">
        <title>Orb-weaving spider Araneus ventricosus genome elucidates the spidroin gene catalogue.</title>
        <authorList>
            <person name="Kono N."/>
            <person name="Nakamura H."/>
            <person name="Ohtoshi R."/>
            <person name="Moran D.A.P."/>
            <person name="Shinohara A."/>
            <person name="Yoshida Y."/>
            <person name="Fujiwara M."/>
            <person name="Mori M."/>
            <person name="Tomita M."/>
            <person name="Arakawa K."/>
        </authorList>
    </citation>
    <scope>NUCLEOTIDE SEQUENCE [LARGE SCALE GENOMIC DNA]</scope>
</reference>